<feature type="region of interest" description="Disordered" evidence="1">
    <location>
        <begin position="250"/>
        <end position="270"/>
    </location>
</feature>
<evidence type="ECO:0000313" key="2">
    <source>
        <dbReference type="EMBL" id="GJN26868.1"/>
    </source>
</evidence>
<comment type="caution">
    <text evidence="2">The sequence shown here is derived from an EMBL/GenBank/DDBJ whole genome shotgun (WGS) entry which is preliminary data.</text>
</comment>
<feature type="compositionally biased region" description="Acidic residues" evidence="1">
    <location>
        <begin position="49"/>
        <end position="66"/>
    </location>
</feature>
<organism evidence="2 3">
    <name type="scientific">Eleusine coracana subsp. coracana</name>
    <dbReference type="NCBI Taxonomy" id="191504"/>
    <lineage>
        <taxon>Eukaryota</taxon>
        <taxon>Viridiplantae</taxon>
        <taxon>Streptophyta</taxon>
        <taxon>Embryophyta</taxon>
        <taxon>Tracheophyta</taxon>
        <taxon>Spermatophyta</taxon>
        <taxon>Magnoliopsida</taxon>
        <taxon>Liliopsida</taxon>
        <taxon>Poales</taxon>
        <taxon>Poaceae</taxon>
        <taxon>PACMAD clade</taxon>
        <taxon>Chloridoideae</taxon>
        <taxon>Cynodonteae</taxon>
        <taxon>Eleusininae</taxon>
        <taxon>Eleusine</taxon>
    </lineage>
</organism>
<protein>
    <submittedName>
        <fullName evidence="2">Uncharacterized protein</fullName>
    </submittedName>
</protein>
<proteinExistence type="predicted"/>
<reference evidence="2" key="1">
    <citation type="journal article" date="2018" name="DNA Res.">
        <title>Multiple hybrid de novo genome assembly of finger millet, an orphan allotetraploid crop.</title>
        <authorList>
            <person name="Hatakeyama M."/>
            <person name="Aluri S."/>
            <person name="Balachadran M.T."/>
            <person name="Sivarajan S.R."/>
            <person name="Patrignani A."/>
            <person name="Gruter S."/>
            <person name="Poveda L."/>
            <person name="Shimizu-Inatsugi R."/>
            <person name="Baeten J."/>
            <person name="Francoijs K.J."/>
            <person name="Nataraja K.N."/>
            <person name="Reddy Y.A.N."/>
            <person name="Phadnis S."/>
            <person name="Ravikumar R.L."/>
            <person name="Schlapbach R."/>
            <person name="Sreeman S.M."/>
            <person name="Shimizu K.K."/>
        </authorList>
    </citation>
    <scope>NUCLEOTIDE SEQUENCE</scope>
</reference>
<feature type="compositionally biased region" description="Acidic residues" evidence="1">
    <location>
        <begin position="29"/>
        <end position="41"/>
    </location>
</feature>
<reference evidence="2" key="2">
    <citation type="submission" date="2021-12" db="EMBL/GenBank/DDBJ databases">
        <title>Resequencing data analysis of finger millet.</title>
        <authorList>
            <person name="Hatakeyama M."/>
            <person name="Aluri S."/>
            <person name="Balachadran M.T."/>
            <person name="Sivarajan S.R."/>
            <person name="Poveda L."/>
            <person name="Shimizu-Inatsugi R."/>
            <person name="Schlapbach R."/>
            <person name="Sreeman S.M."/>
            <person name="Shimizu K.K."/>
        </authorList>
    </citation>
    <scope>NUCLEOTIDE SEQUENCE</scope>
</reference>
<keyword evidence="3" id="KW-1185">Reference proteome</keyword>
<feature type="compositionally biased region" description="Polar residues" evidence="1">
    <location>
        <begin position="256"/>
        <end position="267"/>
    </location>
</feature>
<dbReference type="EMBL" id="BQKI01000079">
    <property type="protein sequence ID" value="GJN26868.1"/>
    <property type="molecule type" value="Genomic_DNA"/>
</dbReference>
<name>A0AAV5EWA3_ELECO</name>
<dbReference type="Proteomes" id="UP001054889">
    <property type="component" value="Unassembled WGS sequence"/>
</dbReference>
<sequence>METNHAALTFKMGNLLASLEEAHSADNNEQQELDEENEEKEEQVKEQLEEGYEEEQQTEETEEELKDTDKEKEEELYEKMDLEGIIWPAHIIERQEFEFKQKLINALTTKSFYRDENDTLFAMATKRCPNTREQRTRHHEMSYTSASEMGKSYFDNYPGIFQFLDPSASLATTGPKAPSPRPPPNPYSFDTIGLSTEQITAIDPDYLCFLYLVHIKADAYMTEIPSMDDISPPHVIRYKEEELLAVPNGAEAPVEGSTQRDAPSPTNIEPLPVVEVTSGTSILFL</sequence>
<gene>
    <name evidence="2" type="primary">gb14834</name>
    <name evidence="2" type="ORF">PR202_gb14834</name>
</gene>
<evidence type="ECO:0000313" key="3">
    <source>
        <dbReference type="Proteomes" id="UP001054889"/>
    </source>
</evidence>
<feature type="region of interest" description="Disordered" evidence="1">
    <location>
        <begin position="19"/>
        <end position="73"/>
    </location>
</feature>
<accession>A0AAV5EWA3</accession>
<dbReference type="PANTHER" id="PTHR34194:SF2">
    <property type="entry name" value="F14J8.16 PROTEIN"/>
    <property type="match status" value="1"/>
</dbReference>
<dbReference type="AlphaFoldDB" id="A0AAV5EWA3"/>
<evidence type="ECO:0000256" key="1">
    <source>
        <dbReference type="SAM" id="MobiDB-lite"/>
    </source>
</evidence>
<dbReference type="PANTHER" id="PTHR34194">
    <property type="entry name" value="F14J8.16 PROTEIN"/>
    <property type="match status" value="1"/>
</dbReference>